<keyword evidence="2 11" id="KW-0813">Transport</keyword>
<comment type="function">
    <text evidence="11">Na(+)/H(+) antiporter that extrudes sodium in exchange for external protons.</text>
</comment>
<keyword evidence="4 11" id="KW-1003">Cell membrane</keyword>
<dbReference type="PANTHER" id="PTHR30341">
    <property type="entry name" value="SODIUM ION/PROTON ANTIPORTER NHAA-RELATED"/>
    <property type="match status" value="1"/>
</dbReference>
<dbReference type="InterPro" id="IPR004670">
    <property type="entry name" value="NhaA"/>
</dbReference>
<evidence type="ECO:0000256" key="9">
    <source>
        <dbReference type="ARBA" id="ARBA00023136"/>
    </source>
</evidence>
<dbReference type="GO" id="GO:0005886">
    <property type="term" value="C:plasma membrane"/>
    <property type="evidence" value="ECO:0007669"/>
    <property type="project" value="UniProtKB-SubCell"/>
</dbReference>
<feature type="transmembrane region" description="Helical" evidence="11">
    <location>
        <begin position="65"/>
        <end position="83"/>
    </location>
</feature>
<feature type="transmembrane region" description="Helical" evidence="11">
    <location>
        <begin position="21"/>
        <end position="38"/>
    </location>
</feature>
<gene>
    <name evidence="11" type="primary">nhaA</name>
    <name evidence="12" type="ORF">AVDCRST_MAG10-206</name>
</gene>
<comment type="similarity">
    <text evidence="11">Belongs to the NhaA Na(+)/H(+) (TC 2.A.33) antiporter family.</text>
</comment>
<dbReference type="EMBL" id="CADCTB010000014">
    <property type="protein sequence ID" value="CAA9212681.1"/>
    <property type="molecule type" value="Genomic_DNA"/>
</dbReference>
<feature type="transmembrane region" description="Helical" evidence="11">
    <location>
        <begin position="186"/>
        <end position="206"/>
    </location>
</feature>
<reference evidence="12" key="1">
    <citation type="submission" date="2020-02" db="EMBL/GenBank/DDBJ databases">
        <authorList>
            <person name="Meier V. D."/>
        </authorList>
    </citation>
    <scope>NUCLEOTIDE SEQUENCE</scope>
    <source>
        <strain evidence="12">AVDCRST_MAG10</strain>
    </source>
</reference>
<protein>
    <recommendedName>
        <fullName evidence="11">Na(+)/H(+) antiporter NhaA</fullName>
    </recommendedName>
    <alternativeName>
        <fullName evidence="11">Sodium/proton antiporter NhaA</fullName>
    </alternativeName>
</protein>
<name>A0A6J4H513_9ACTN</name>
<dbReference type="HAMAP" id="MF_01844">
    <property type="entry name" value="NhaA"/>
    <property type="match status" value="1"/>
</dbReference>
<keyword evidence="9 11" id="KW-0472">Membrane</keyword>
<evidence type="ECO:0000256" key="7">
    <source>
        <dbReference type="ARBA" id="ARBA00023053"/>
    </source>
</evidence>
<dbReference type="Pfam" id="PF06965">
    <property type="entry name" value="Na_H_antiport_1"/>
    <property type="match status" value="1"/>
</dbReference>
<evidence type="ECO:0000256" key="2">
    <source>
        <dbReference type="ARBA" id="ARBA00022448"/>
    </source>
</evidence>
<dbReference type="AlphaFoldDB" id="A0A6J4H513"/>
<comment type="catalytic activity">
    <reaction evidence="11">
        <text>Na(+)(in) + 2 H(+)(out) = Na(+)(out) + 2 H(+)(in)</text>
        <dbReference type="Rhea" id="RHEA:29251"/>
        <dbReference type="ChEBI" id="CHEBI:15378"/>
        <dbReference type="ChEBI" id="CHEBI:29101"/>
    </reaction>
</comment>
<dbReference type="NCBIfam" id="NF007111">
    <property type="entry name" value="PRK09560.1"/>
    <property type="match status" value="1"/>
</dbReference>
<keyword evidence="10 11" id="KW-0739">Sodium transport</keyword>
<evidence type="ECO:0000256" key="8">
    <source>
        <dbReference type="ARBA" id="ARBA00023065"/>
    </source>
</evidence>
<evidence type="ECO:0000256" key="5">
    <source>
        <dbReference type="ARBA" id="ARBA00022692"/>
    </source>
</evidence>
<dbReference type="InterPro" id="IPR023171">
    <property type="entry name" value="Na/H_antiporter_dom_sf"/>
</dbReference>
<keyword evidence="8 11" id="KW-0406">Ion transport</keyword>
<organism evidence="12">
    <name type="scientific">uncultured Acidimicrobiales bacterium</name>
    <dbReference type="NCBI Taxonomy" id="310071"/>
    <lineage>
        <taxon>Bacteria</taxon>
        <taxon>Bacillati</taxon>
        <taxon>Actinomycetota</taxon>
        <taxon>Acidimicrobiia</taxon>
        <taxon>Acidimicrobiales</taxon>
        <taxon>environmental samples</taxon>
    </lineage>
</organism>
<comment type="subcellular location">
    <subcellularLocation>
        <location evidence="1">Cell inner membrane</location>
        <topology evidence="1">Multi-pass membrane protein</topology>
    </subcellularLocation>
    <subcellularLocation>
        <location evidence="11">Cell membrane</location>
        <topology evidence="11">Multi-pass membrane protein</topology>
    </subcellularLocation>
</comment>
<evidence type="ECO:0000256" key="3">
    <source>
        <dbReference type="ARBA" id="ARBA00022449"/>
    </source>
</evidence>
<evidence type="ECO:0000256" key="6">
    <source>
        <dbReference type="ARBA" id="ARBA00022989"/>
    </source>
</evidence>
<dbReference type="PANTHER" id="PTHR30341:SF0">
    <property type="entry name" value="NA(+)_H(+) ANTIPORTER NHAA"/>
    <property type="match status" value="1"/>
</dbReference>
<dbReference type="NCBIfam" id="TIGR00773">
    <property type="entry name" value="NhaA"/>
    <property type="match status" value="1"/>
</dbReference>
<feature type="transmembrane region" description="Helical" evidence="11">
    <location>
        <begin position="131"/>
        <end position="150"/>
    </location>
</feature>
<keyword evidence="7 11" id="KW-0915">Sodium</keyword>
<proteinExistence type="inferred from homology"/>
<evidence type="ECO:0000256" key="4">
    <source>
        <dbReference type="ARBA" id="ARBA00022475"/>
    </source>
</evidence>
<keyword evidence="5 11" id="KW-0812">Transmembrane</keyword>
<feature type="transmembrane region" description="Helical" evidence="11">
    <location>
        <begin position="263"/>
        <end position="282"/>
    </location>
</feature>
<keyword evidence="3 11" id="KW-0050">Antiport</keyword>
<accession>A0A6J4H513</accession>
<evidence type="ECO:0000256" key="11">
    <source>
        <dbReference type="HAMAP-Rule" id="MF_01844"/>
    </source>
</evidence>
<feature type="transmembrane region" description="Helical" evidence="11">
    <location>
        <begin position="294"/>
        <end position="315"/>
    </location>
</feature>
<evidence type="ECO:0000313" key="12">
    <source>
        <dbReference type="EMBL" id="CAA9212681.1"/>
    </source>
</evidence>
<dbReference type="GO" id="GO:0015385">
    <property type="term" value="F:sodium:proton antiporter activity"/>
    <property type="evidence" value="ECO:0007669"/>
    <property type="project" value="UniProtKB-UniRule"/>
</dbReference>
<dbReference type="GO" id="GO:0006885">
    <property type="term" value="P:regulation of pH"/>
    <property type="evidence" value="ECO:0007669"/>
    <property type="project" value="UniProtKB-UniRule"/>
</dbReference>
<dbReference type="Gene3D" id="1.20.1530.10">
    <property type="entry name" value="Na+/H+ antiporter like domain"/>
    <property type="match status" value="1"/>
</dbReference>
<feature type="transmembrane region" description="Helical" evidence="11">
    <location>
        <begin position="335"/>
        <end position="355"/>
    </location>
</feature>
<sequence>MARRVPVLSPLRDFLRTEAGGGVLLLAATIAAIGWANSPWADSYQDFWHTTLSIGPGTFAVREDLQHWVNDALMVVFFFLIGLEIKRELVVGELRDPKAASLPALAALGGMVVPAVLFLALAGGGEAGRGWAIPMATDIAFVVGILALLGSRVPPRLKVFLLTLAIVDDIGAIVVIAAFYSSGLSGLWLAGGIAALAAVVVVRRLGLVHPIAYVPIGLAAWYCTYRAGIHPTIAGVALGLLTPARPVRGRNVLEHLEHRLHPWSSYLVVPIFALANAGVSLGSGALGTAAGSRLTWAVVLGLVAGKILGITAVAWGATRAGAGRLPPGVGMNHVLGASALAGIGFTVSLFITGLAFSSEELQMQAKIGILAGSLVAAIVGVAVLLRQSRPADDEAVSTGETVAV</sequence>
<evidence type="ECO:0000256" key="10">
    <source>
        <dbReference type="ARBA" id="ARBA00023201"/>
    </source>
</evidence>
<keyword evidence="6 11" id="KW-1133">Transmembrane helix</keyword>
<feature type="transmembrane region" description="Helical" evidence="11">
    <location>
        <begin position="104"/>
        <end position="125"/>
    </location>
</feature>
<feature type="transmembrane region" description="Helical" evidence="11">
    <location>
        <begin position="367"/>
        <end position="385"/>
    </location>
</feature>
<evidence type="ECO:0000256" key="1">
    <source>
        <dbReference type="ARBA" id="ARBA00004429"/>
    </source>
</evidence>
<feature type="transmembrane region" description="Helical" evidence="11">
    <location>
        <begin position="159"/>
        <end position="180"/>
    </location>
</feature>
<feature type="transmembrane region" description="Helical" evidence="11">
    <location>
        <begin position="218"/>
        <end position="243"/>
    </location>
</feature>